<name>A5D2X5_PELTS</name>
<keyword evidence="1" id="KW-0808">Transferase</keyword>
<keyword evidence="2" id="KW-1185">Reference proteome</keyword>
<gene>
    <name evidence="1" type="ordered locus">PTH_1216</name>
</gene>
<dbReference type="HOGENOM" id="CLU_2586609_0_0_9"/>
<dbReference type="Proteomes" id="UP000006556">
    <property type="component" value="Chromosome"/>
</dbReference>
<proteinExistence type="predicted"/>
<dbReference type="PANTHER" id="PTHR34047">
    <property type="entry name" value="NUCLEAR INTRON MATURASE 1, MITOCHONDRIAL-RELATED"/>
    <property type="match status" value="1"/>
</dbReference>
<accession>A5D2X5</accession>
<sequence length="80" mass="9510">MADRVAQMVVKIYFEPQVEPHFHPDSYGYRLEKSATDTLTVTRQCCWRYDWVLEFDIKGLFDNIDHELLMKAVRKNTDSP</sequence>
<evidence type="ECO:0000313" key="2">
    <source>
        <dbReference type="Proteomes" id="UP000006556"/>
    </source>
</evidence>
<reference evidence="2" key="1">
    <citation type="journal article" date="2008" name="Genome Res.">
        <title>The genome of Pelotomaculum thermopropionicum reveals niche-associated evolution in anaerobic microbiota.</title>
        <authorList>
            <person name="Kosaka T."/>
            <person name="Kato S."/>
            <person name="Shimoyama T."/>
            <person name="Ishii S."/>
            <person name="Abe T."/>
            <person name="Watanabe K."/>
        </authorList>
    </citation>
    <scope>NUCLEOTIDE SEQUENCE [LARGE SCALE GENOMIC DNA]</scope>
    <source>
        <strain evidence="2">DSM 13744 / JCM 10971 / SI</strain>
    </source>
</reference>
<dbReference type="InterPro" id="IPR043502">
    <property type="entry name" value="DNA/RNA_pol_sf"/>
</dbReference>
<dbReference type="SUPFAM" id="SSF56672">
    <property type="entry name" value="DNA/RNA polymerases"/>
    <property type="match status" value="1"/>
</dbReference>
<protein>
    <submittedName>
        <fullName evidence="1">Retron-type reverse transcriptase</fullName>
    </submittedName>
</protein>
<dbReference type="eggNOG" id="COG3344">
    <property type="taxonomic scope" value="Bacteria"/>
</dbReference>
<dbReference type="EMBL" id="AP009389">
    <property type="protein sequence ID" value="BAF59397.1"/>
    <property type="molecule type" value="Genomic_DNA"/>
</dbReference>
<dbReference type="GO" id="GO:0003964">
    <property type="term" value="F:RNA-directed DNA polymerase activity"/>
    <property type="evidence" value="ECO:0007669"/>
    <property type="project" value="UniProtKB-KW"/>
</dbReference>
<dbReference type="InterPro" id="IPR051083">
    <property type="entry name" value="GrpII_Intron_Splice-Mob/Def"/>
</dbReference>
<organism evidence="1 2">
    <name type="scientific">Pelotomaculum thermopropionicum (strain DSM 13744 / JCM 10971 / SI)</name>
    <dbReference type="NCBI Taxonomy" id="370438"/>
    <lineage>
        <taxon>Bacteria</taxon>
        <taxon>Bacillati</taxon>
        <taxon>Bacillota</taxon>
        <taxon>Clostridia</taxon>
        <taxon>Eubacteriales</taxon>
        <taxon>Desulfotomaculaceae</taxon>
        <taxon>Pelotomaculum</taxon>
    </lineage>
</organism>
<dbReference type="CDD" id="cd01651">
    <property type="entry name" value="RT_G2_intron"/>
    <property type="match status" value="1"/>
</dbReference>
<dbReference type="PANTHER" id="PTHR34047:SF3">
    <property type="entry name" value="BLR2052 PROTEIN"/>
    <property type="match status" value="1"/>
</dbReference>
<dbReference type="AlphaFoldDB" id="A5D2X5"/>
<evidence type="ECO:0000313" key="1">
    <source>
        <dbReference type="EMBL" id="BAF59397.1"/>
    </source>
</evidence>
<dbReference type="STRING" id="370438.PTH_1216"/>
<dbReference type="KEGG" id="pth:PTH_1216"/>
<keyword evidence="1" id="KW-0548">Nucleotidyltransferase</keyword>
<keyword evidence="1" id="KW-0695">RNA-directed DNA polymerase</keyword>